<accession>A0A2W7KFS0</accession>
<sequence>MMRFSLCNEVVRELDFPAQCALAKRLGYDGLEIAPFTLDAEAAHLLPATRRAELRRIADAEGVALTGLHWLLVAPAGMSITNGDARTLDVMARLVGLAADLGAGYLVHGSPFQRVVTSPENAARAEAAMAHAGRCAAAAGVTYVLEPLAPPDNSWCHTVAEAVAIMDRIGNPALRTMIDVSAAGNAETEDVPALIARWLPTGRIAHIHLNDRNRRGPGQGGDRFAPILAALRAVGYDGICGVEPFDYIPDGPGCAARAIGYLRGIEEALDHG</sequence>
<gene>
    <name evidence="2" type="ORF">C8P66_10916</name>
</gene>
<dbReference type="RefSeq" id="WP_245903357.1">
    <property type="nucleotide sequence ID" value="NZ_QKYU01000009.1"/>
</dbReference>
<dbReference type="Gene3D" id="3.20.20.150">
    <property type="entry name" value="Divalent-metal-dependent TIM barrel enzymes"/>
    <property type="match status" value="1"/>
</dbReference>
<keyword evidence="3" id="KW-1185">Reference proteome</keyword>
<proteinExistence type="predicted"/>
<feature type="domain" description="Xylose isomerase-like TIM barrel" evidence="1">
    <location>
        <begin position="21"/>
        <end position="263"/>
    </location>
</feature>
<dbReference type="InterPro" id="IPR050312">
    <property type="entry name" value="IolE/XylAMocC-like"/>
</dbReference>
<protein>
    <submittedName>
        <fullName evidence="2">Sugar phosphate isomerase/epimerase</fullName>
    </submittedName>
</protein>
<dbReference type="SUPFAM" id="SSF51658">
    <property type="entry name" value="Xylose isomerase-like"/>
    <property type="match status" value="1"/>
</dbReference>
<organism evidence="2 3">
    <name type="scientific">Humitalea rosea</name>
    <dbReference type="NCBI Taxonomy" id="990373"/>
    <lineage>
        <taxon>Bacteria</taxon>
        <taxon>Pseudomonadati</taxon>
        <taxon>Pseudomonadota</taxon>
        <taxon>Alphaproteobacteria</taxon>
        <taxon>Acetobacterales</taxon>
        <taxon>Roseomonadaceae</taxon>
        <taxon>Humitalea</taxon>
    </lineage>
</organism>
<evidence type="ECO:0000313" key="2">
    <source>
        <dbReference type="EMBL" id="PZW46519.1"/>
    </source>
</evidence>
<dbReference type="EMBL" id="QKYU01000009">
    <property type="protein sequence ID" value="PZW46519.1"/>
    <property type="molecule type" value="Genomic_DNA"/>
</dbReference>
<dbReference type="Proteomes" id="UP000249688">
    <property type="component" value="Unassembled WGS sequence"/>
</dbReference>
<name>A0A2W7KFS0_9PROT</name>
<dbReference type="InterPro" id="IPR036237">
    <property type="entry name" value="Xyl_isomerase-like_sf"/>
</dbReference>
<keyword evidence="2" id="KW-0413">Isomerase</keyword>
<evidence type="ECO:0000313" key="3">
    <source>
        <dbReference type="Proteomes" id="UP000249688"/>
    </source>
</evidence>
<dbReference type="Pfam" id="PF01261">
    <property type="entry name" value="AP_endonuc_2"/>
    <property type="match status" value="1"/>
</dbReference>
<dbReference type="PANTHER" id="PTHR12110">
    <property type="entry name" value="HYDROXYPYRUVATE ISOMERASE"/>
    <property type="match status" value="1"/>
</dbReference>
<reference evidence="2 3" key="1">
    <citation type="submission" date="2018-06" db="EMBL/GenBank/DDBJ databases">
        <title>Genomic Encyclopedia of Archaeal and Bacterial Type Strains, Phase II (KMG-II): from individual species to whole genera.</title>
        <authorList>
            <person name="Goeker M."/>
        </authorList>
    </citation>
    <scope>NUCLEOTIDE SEQUENCE [LARGE SCALE GENOMIC DNA]</scope>
    <source>
        <strain evidence="2 3">DSM 24525</strain>
    </source>
</reference>
<dbReference type="PANTHER" id="PTHR12110:SF21">
    <property type="entry name" value="XYLOSE ISOMERASE-LIKE TIM BARREL DOMAIN-CONTAINING PROTEIN"/>
    <property type="match status" value="1"/>
</dbReference>
<dbReference type="InterPro" id="IPR013022">
    <property type="entry name" value="Xyl_isomerase-like_TIM-brl"/>
</dbReference>
<comment type="caution">
    <text evidence="2">The sequence shown here is derived from an EMBL/GenBank/DDBJ whole genome shotgun (WGS) entry which is preliminary data.</text>
</comment>
<evidence type="ECO:0000259" key="1">
    <source>
        <dbReference type="Pfam" id="PF01261"/>
    </source>
</evidence>
<dbReference type="AlphaFoldDB" id="A0A2W7KFS0"/>
<dbReference type="GO" id="GO:0016853">
    <property type="term" value="F:isomerase activity"/>
    <property type="evidence" value="ECO:0007669"/>
    <property type="project" value="UniProtKB-KW"/>
</dbReference>